<feature type="transmembrane region" description="Helical" evidence="13">
    <location>
        <begin position="7"/>
        <end position="26"/>
    </location>
</feature>
<comment type="catalytic activity">
    <reaction evidence="12">
        <text>a long chain fatty alcohol + a fatty acyl-CoA = a long-chain alcohol wax ester + CoA</text>
        <dbReference type="Rhea" id="RHEA:38443"/>
        <dbReference type="ChEBI" id="CHEBI:17135"/>
        <dbReference type="ChEBI" id="CHEBI:57287"/>
        <dbReference type="ChEBI" id="CHEBI:77636"/>
        <dbReference type="ChEBI" id="CHEBI:235323"/>
        <dbReference type="EC" id="2.3.1.75"/>
    </reaction>
</comment>
<dbReference type="Proteomes" id="UP000694240">
    <property type="component" value="Chromosome 13"/>
</dbReference>
<dbReference type="GO" id="GO:0006629">
    <property type="term" value="P:lipid metabolic process"/>
    <property type="evidence" value="ECO:0007669"/>
    <property type="project" value="UniProtKB-KW"/>
</dbReference>
<keyword evidence="8 13" id="KW-0472">Membrane</keyword>
<evidence type="ECO:0000313" key="15">
    <source>
        <dbReference type="EMBL" id="KAG7533809.1"/>
    </source>
</evidence>
<keyword evidence="4" id="KW-0808">Transferase</keyword>
<evidence type="ECO:0000313" key="16">
    <source>
        <dbReference type="Proteomes" id="UP000694240"/>
    </source>
</evidence>
<keyword evidence="3" id="KW-0444">Lipid biosynthesis</keyword>
<comment type="caution">
    <text evidence="15">The sequence shown here is derived from an EMBL/GenBank/DDBJ whole genome shotgun (WGS) entry which is preliminary data.</text>
</comment>
<evidence type="ECO:0000256" key="2">
    <source>
        <dbReference type="ARBA" id="ARBA00007282"/>
    </source>
</evidence>
<feature type="transmembrane region" description="Helical" evidence="13">
    <location>
        <begin position="60"/>
        <end position="79"/>
    </location>
</feature>
<dbReference type="InterPro" id="IPR044851">
    <property type="entry name" value="Wax_synthase"/>
</dbReference>
<evidence type="ECO:0000256" key="3">
    <source>
        <dbReference type="ARBA" id="ARBA00022516"/>
    </source>
</evidence>
<feature type="transmembrane region" description="Helical" evidence="13">
    <location>
        <begin position="155"/>
        <end position="181"/>
    </location>
</feature>
<comment type="subcellular location">
    <subcellularLocation>
        <location evidence="1">Membrane</location>
        <topology evidence="1">Multi-pass membrane protein</topology>
    </subcellularLocation>
</comment>
<feature type="transmembrane region" description="Helical" evidence="13">
    <location>
        <begin position="336"/>
        <end position="359"/>
    </location>
</feature>
<evidence type="ECO:0000259" key="14">
    <source>
        <dbReference type="Pfam" id="PF13813"/>
    </source>
</evidence>
<dbReference type="EC" id="2.3.1.75" evidence="10"/>
<proteinExistence type="inferred from homology"/>
<feature type="transmembrane region" description="Helical" evidence="13">
    <location>
        <begin position="412"/>
        <end position="433"/>
    </location>
</feature>
<evidence type="ECO:0000256" key="6">
    <source>
        <dbReference type="ARBA" id="ARBA00022989"/>
    </source>
</evidence>
<evidence type="ECO:0000256" key="9">
    <source>
        <dbReference type="ARBA" id="ARBA00023315"/>
    </source>
</evidence>
<evidence type="ECO:0000256" key="10">
    <source>
        <dbReference type="ARBA" id="ARBA00024388"/>
    </source>
</evidence>
<dbReference type="GO" id="GO:0016020">
    <property type="term" value="C:membrane"/>
    <property type="evidence" value="ECO:0007669"/>
    <property type="project" value="UniProtKB-SubCell"/>
</dbReference>
<dbReference type="PANTHER" id="PTHR31595:SF41">
    <property type="entry name" value="LONG-CHAIN-ALCOHOL O-FATTY-ACYLTRANSFERASE 10-RELATED"/>
    <property type="match status" value="1"/>
</dbReference>
<accession>A0A8T1XMI7</accession>
<dbReference type="PANTHER" id="PTHR31595">
    <property type="entry name" value="LONG-CHAIN-ALCOHOL O-FATTY-ACYLTRANSFERASE 3-RELATED"/>
    <property type="match status" value="1"/>
</dbReference>
<evidence type="ECO:0000256" key="8">
    <source>
        <dbReference type="ARBA" id="ARBA00023136"/>
    </source>
</evidence>
<evidence type="ECO:0000256" key="5">
    <source>
        <dbReference type="ARBA" id="ARBA00022692"/>
    </source>
</evidence>
<dbReference type="Pfam" id="PF13813">
    <property type="entry name" value="MBOAT_2"/>
    <property type="match status" value="1"/>
</dbReference>
<feature type="transmembrane region" description="Helical" evidence="13">
    <location>
        <begin position="301"/>
        <end position="320"/>
    </location>
</feature>
<comment type="function">
    <text evidence="11">Catalyzes the final step in the synthesis of long-chain linear esters (waxes).</text>
</comment>
<evidence type="ECO:0000256" key="11">
    <source>
        <dbReference type="ARBA" id="ARBA00037275"/>
    </source>
</evidence>
<evidence type="ECO:0000256" key="7">
    <source>
        <dbReference type="ARBA" id="ARBA00023098"/>
    </source>
</evidence>
<dbReference type="AlphaFoldDB" id="A0A8T1XMI7"/>
<feature type="transmembrane region" description="Helical" evidence="13">
    <location>
        <begin position="201"/>
        <end position="220"/>
    </location>
</feature>
<feature type="transmembrane region" description="Helical" evidence="13">
    <location>
        <begin position="264"/>
        <end position="281"/>
    </location>
</feature>
<keyword evidence="7" id="KW-0443">Lipid metabolism</keyword>
<keyword evidence="6 13" id="KW-1133">Transmembrane helix</keyword>
<protein>
    <recommendedName>
        <fullName evidence="10">long-chain-alcohol O-fatty-acyltransferase</fullName>
        <ecNumber evidence="10">2.3.1.75</ecNumber>
    </recommendedName>
</protein>
<comment type="similarity">
    <text evidence="2">Belongs to the wax synthase family.</text>
</comment>
<evidence type="ECO:0000256" key="12">
    <source>
        <dbReference type="ARBA" id="ARBA00047604"/>
    </source>
</evidence>
<reference evidence="15 16" key="1">
    <citation type="submission" date="2020-12" db="EMBL/GenBank/DDBJ databases">
        <title>Concerted genomic and epigenomic changes stabilize Arabidopsis allopolyploids.</title>
        <authorList>
            <person name="Chen Z."/>
        </authorList>
    </citation>
    <scope>NUCLEOTIDE SEQUENCE [LARGE SCALE GENOMIC DNA]</scope>
    <source>
        <strain evidence="15">Allo738</strain>
        <tissue evidence="15">Leaf</tissue>
    </source>
</reference>
<evidence type="ECO:0000256" key="1">
    <source>
        <dbReference type="ARBA" id="ARBA00004141"/>
    </source>
</evidence>
<feature type="transmembrane region" description="Helical" evidence="13">
    <location>
        <begin position="123"/>
        <end position="143"/>
    </location>
</feature>
<keyword evidence="16" id="KW-1185">Reference proteome</keyword>
<dbReference type="InterPro" id="IPR032805">
    <property type="entry name" value="Wax_synthase_dom"/>
</dbReference>
<dbReference type="GO" id="GO:0047196">
    <property type="term" value="F:long-chain-alcohol O-fatty-acyltransferase activity"/>
    <property type="evidence" value="ECO:0007669"/>
    <property type="project" value="UniProtKB-EC"/>
</dbReference>
<keyword evidence="5 13" id="KW-0812">Transmembrane</keyword>
<dbReference type="EMBL" id="JAEFBK010000013">
    <property type="protein sequence ID" value="KAG7533809.1"/>
    <property type="molecule type" value="Genomic_DNA"/>
</dbReference>
<organism evidence="15 16">
    <name type="scientific">Arabidopsis thaliana x Arabidopsis arenosa</name>
    <dbReference type="NCBI Taxonomy" id="1240361"/>
    <lineage>
        <taxon>Eukaryota</taxon>
        <taxon>Viridiplantae</taxon>
        <taxon>Streptophyta</taxon>
        <taxon>Embryophyta</taxon>
        <taxon>Tracheophyta</taxon>
        <taxon>Spermatophyta</taxon>
        <taxon>Magnoliopsida</taxon>
        <taxon>eudicotyledons</taxon>
        <taxon>Gunneridae</taxon>
        <taxon>Pentapetalae</taxon>
        <taxon>rosids</taxon>
        <taxon>malvids</taxon>
        <taxon>Brassicales</taxon>
        <taxon>Brassicaceae</taxon>
        <taxon>Camelineae</taxon>
        <taxon>Arabidopsis</taxon>
    </lineage>
</organism>
<feature type="domain" description="Wax synthase" evidence="14">
    <location>
        <begin position="186"/>
        <end position="273"/>
    </location>
</feature>
<gene>
    <name evidence="15" type="ORF">ISN45_Aa08g014120</name>
</gene>
<name>A0A8T1XMI7_9BRAS</name>
<evidence type="ECO:0000256" key="13">
    <source>
        <dbReference type="SAM" id="Phobius"/>
    </source>
</evidence>
<sequence>MEEELKNLIKVSVSVIISISYCYYVPTRIKPGIFRFLSVLPICALFRVLPLVFSSVHFSGYTAFFISWLANFKLILFSFDQGPLFPLPSNLTRFICFACFPIKLQQNPKKRDYFFKWEYPIEVLFSNQFVTKVIILGVVLHMYNHIQHLYPIVLLVLYPLHLYLVLEILLKLFNAFFSIALDCELEPQLNEPYLSCSLREFWGHWWTLMLPTILLPVVYARMRRITEGIMNSDQSLYLGVFVTFLVSGALHEFLFLYITREPPTGEVTLFFVLHGVCIVAYEARLKKKMIRWMGSEFNPCVMLQVMVMGFVVVTAGWWFFPPLVRTGKIQRFANEALFFIGFVRKLFSEAFCFIGFVIRKLFNEALFFIGFVMRKLFNKAIFFIGFVKLKLFSEAMFFNIGFVMRKFFNEAMFFIGFVMRKLLNEAMFFIGFVKLKLFTFGW</sequence>
<feature type="transmembrane region" description="Helical" evidence="13">
    <location>
        <begin position="32"/>
        <end position="53"/>
    </location>
</feature>
<feature type="transmembrane region" description="Helical" evidence="13">
    <location>
        <begin position="236"/>
        <end position="258"/>
    </location>
</feature>
<keyword evidence="9" id="KW-0012">Acyltransferase</keyword>
<evidence type="ECO:0000256" key="4">
    <source>
        <dbReference type="ARBA" id="ARBA00022679"/>
    </source>
</evidence>